<evidence type="ECO:0000313" key="1">
    <source>
        <dbReference type="EMBL" id="VDP92562.1"/>
    </source>
</evidence>
<dbReference type="EMBL" id="UZAN01060089">
    <property type="protein sequence ID" value="VDP92562.1"/>
    <property type="molecule type" value="Genomic_DNA"/>
</dbReference>
<keyword evidence="2" id="KW-1185">Reference proteome</keyword>
<dbReference type="Proteomes" id="UP000272942">
    <property type="component" value="Unassembled WGS sequence"/>
</dbReference>
<evidence type="ECO:0000313" key="2">
    <source>
        <dbReference type="Proteomes" id="UP000272942"/>
    </source>
</evidence>
<organism evidence="3">
    <name type="scientific">Echinostoma caproni</name>
    <dbReference type="NCBI Taxonomy" id="27848"/>
    <lineage>
        <taxon>Eukaryota</taxon>
        <taxon>Metazoa</taxon>
        <taxon>Spiralia</taxon>
        <taxon>Lophotrochozoa</taxon>
        <taxon>Platyhelminthes</taxon>
        <taxon>Trematoda</taxon>
        <taxon>Digenea</taxon>
        <taxon>Plagiorchiida</taxon>
        <taxon>Echinostomata</taxon>
        <taxon>Echinostomatoidea</taxon>
        <taxon>Echinostomatidae</taxon>
        <taxon>Echinostoma</taxon>
    </lineage>
</organism>
<dbReference type="WBParaSite" id="ECPE_0001533001-mRNA-1">
    <property type="protein sequence ID" value="ECPE_0001533001-mRNA-1"/>
    <property type="gene ID" value="ECPE_0001533001"/>
</dbReference>
<reference evidence="3" key="1">
    <citation type="submission" date="2016-06" db="UniProtKB">
        <authorList>
            <consortium name="WormBaseParasite"/>
        </authorList>
    </citation>
    <scope>IDENTIFICATION</scope>
</reference>
<protein>
    <submittedName>
        <fullName evidence="3">Transposase</fullName>
    </submittedName>
</protein>
<gene>
    <name evidence="1" type="ORF">ECPE_LOCUS15290</name>
</gene>
<sequence>MVRVEGILDGEITADTFIQLRRCLCNDGLPIEHLQRFQARRQLPGEQWPSFILELRHLAEDAFPELPVADREGQSCIGTRDGFLQRKFLKQRPTSVAEAMETARRVSQIKAMVR</sequence>
<accession>A0A183B7V5</accession>
<evidence type="ECO:0000313" key="3">
    <source>
        <dbReference type="WBParaSite" id="ECPE_0001533001-mRNA-1"/>
    </source>
</evidence>
<proteinExistence type="predicted"/>
<reference evidence="1 2" key="2">
    <citation type="submission" date="2018-11" db="EMBL/GenBank/DDBJ databases">
        <authorList>
            <consortium name="Pathogen Informatics"/>
        </authorList>
    </citation>
    <scope>NUCLEOTIDE SEQUENCE [LARGE SCALE GENOMIC DNA]</scope>
    <source>
        <strain evidence="1 2">Egypt</strain>
    </source>
</reference>
<dbReference type="AlphaFoldDB" id="A0A183B7V5"/>
<name>A0A183B7V5_9TREM</name>